<dbReference type="EMBL" id="ML208267">
    <property type="protein sequence ID" value="TFK74692.1"/>
    <property type="molecule type" value="Genomic_DNA"/>
</dbReference>
<proteinExistence type="predicted"/>
<evidence type="ECO:0000313" key="2">
    <source>
        <dbReference type="Proteomes" id="UP000308600"/>
    </source>
</evidence>
<reference evidence="1 2" key="1">
    <citation type="journal article" date="2019" name="Nat. Ecol. Evol.">
        <title>Megaphylogeny resolves global patterns of mushroom evolution.</title>
        <authorList>
            <person name="Varga T."/>
            <person name="Krizsan K."/>
            <person name="Foldi C."/>
            <person name="Dima B."/>
            <person name="Sanchez-Garcia M."/>
            <person name="Sanchez-Ramirez S."/>
            <person name="Szollosi G.J."/>
            <person name="Szarkandi J.G."/>
            <person name="Papp V."/>
            <person name="Albert L."/>
            <person name="Andreopoulos W."/>
            <person name="Angelini C."/>
            <person name="Antonin V."/>
            <person name="Barry K.W."/>
            <person name="Bougher N.L."/>
            <person name="Buchanan P."/>
            <person name="Buyck B."/>
            <person name="Bense V."/>
            <person name="Catcheside P."/>
            <person name="Chovatia M."/>
            <person name="Cooper J."/>
            <person name="Damon W."/>
            <person name="Desjardin D."/>
            <person name="Finy P."/>
            <person name="Geml J."/>
            <person name="Haridas S."/>
            <person name="Hughes K."/>
            <person name="Justo A."/>
            <person name="Karasinski D."/>
            <person name="Kautmanova I."/>
            <person name="Kiss B."/>
            <person name="Kocsube S."/>
            <person name="Kotiranta H."/>
            <person name="LaButti K.M."/>
            <person name="Lechner B.E."/>
            <person name="Liimatainen K."/>
            <person name="Lipzen A."/>
            <person name="Lukacs Z."/>
            <person name="Mihaltcheva S."/>
            <person name="Morgado L.N."/>
            <person name="Niskanen T."/>
            <person name="Noordeloos M.E."/>
            <person name="Ohm R.A."/>
            <person name="Ortiz-Santana B."/>
            <person name="Ovrebo C."/>
            <person name="Racz N."/>
            <person name="Riley R."/>
            <person name="Savchenko A."/>
            <person name="Shiryaev A."/>
            <person name="Soop K."/>
            <person name="Spirin V."/>
            <person name="Szebenyi C."/>
            <person name="Tomsovsky M."/>
            <person name="Tulloss R.E."/>
            <person name="Uehling J."/>
            <person name="Grigoriev I.V."/>
            <person name="Vagvolgyi C."/>
            <person name="Papp T."/>
            <person name="Martin F.M."/>
            <person name="Miettinen O."/>
            <person name="Hibbett D.S."/>
            <person name="Nagy L.G."/>
        </authorList>
    </citation>
    <scope>NUCLEOTIDE SEQUENCE [LARGE SCALE GENOMIC DNA]</scope>
    <source>
        <strain evidence="1 2">NL-1719</strain>
    </source>
</reference>
<accession>A0ACD3BCG9</accession>
<gene>
    <name evidence="1" type="ORF">BDN72DRAFT_833223</name>
</gene>
<sequence length="240" mass="27795">MSTQHNNRNSGAGAQWFFLGPNPLSSSSMATNRNDPLYYIDLITFQVEDCLFRVPRSQFEKESEYFQELFTVPAPNNKPDGLSDEQPLVLKGVESDSFRQLLRVLYPRDFKVKEILTVGQWACVLALSDMYRFPRVRALAIQQLDKMIKKDPTRRLVLARQFEIDPWVLPALKSLVCREESLTAEEGHRLGMDTVIKIANFRERCYLSSDRYDYKWDLKKVRGEATLDLTEELSKEFGIA</sequence>
<organism evidence="1 2">
    <name type="scientific">Pluteus cervinus</name>
    <dbReference type="NCBI Taxonomy" id="181527"/>
    <lineage>
        <taxon>Eukaryota</taxon>
        <taxon>Fungi</taxon>
        <taxon>Dikarya</taxon>
        <taxon>Basidiomycota</taxon>
        <taxon>Agaricomycotina</taxon>
        <taxon>Agaricomycetes</taxon>
        <taxon>Agaricomycetidae</taxon>
        <taxon>Agaricales</taxon>
        <taxon>Pluteineae</taxon>
        <taxon>Pluteaceae</taxon>
        <taxon>Pluteus</taxon>
    </lineage>
</organism>
<evidence type="ECO:0000313" key="1">
    <source>
        <dbReference type="EMBL" id="TFK74692.1"/>
    </source>
</evidence>
<name>A0ACD3BCG9_9AGAR</name>
<keyword evidence="2" id="KW-1185">Reference proteome</keyword>
<dbReference type="Proteomes" id="UP000308600">
    <property type="component" value="Unassembled WGS sequence"/>
</dbReference>
<protein>
    <submittedName>
        <fullName evidence="1">Uncharacterized protein</fullName>
    </submittedName>
</protein>